<dbReference type="GO" id="GO:0016887">
    <property type="term" value="F:ATP hydrolysis activity"/>
    <property type="evidence" value="ECO:0007669"/>
    <property type="project" value="InterPro"/>
</dbReference>
<feature type="domain" description="ABC transporter" evidence="8">
    <location>
        <begin position="4"/>
        <end position="254"/>
    </location>
</feature>
<dbReference type="STRING" id="37692.ATP_00064"/>
<dbReference type="Gene3D" id="3.40.50.300">
    <property type="entry name" value="P-loop containing nucleotide triphosphate hydrolases"/>
    <property type="match status" value="1"/>
</dbReference>
<dbReference type="Proteomes" id="UP000002020">
    <property type="component" value="Chromosome"/>
</dbReference>
<dbReference type="eggNOG" id="COG0444">
    <property type="taxonomic scope" value="Bacteria"/>
</dbReference>
<dbReference type="GO" id="GO:0005886">
    <property type="term" value="C:plasma membrane"/>
    <property type="evidence" value="ECO:0007669"/>
    <property type="project" value="UniProtKB-SubCell"/>
</dbReference>
<evidence type="ECO:0000256" key="2">
    <source>
        <dbReference type="ARBA" id="ARBA00005417"/>
    </source>
</evidence>
<name>B3R087_PHYMT</name>
<evidence type="ECO:0000259" key="8">
    <source>
        <dbReference type="PROSITE" id="PS50893"/>
    </source>
</evidence>
<comment type="subcellular location">
    <subcellularLocation>
        <location evidence="1">Cell membrane</location>
        <topology evidence="1">Peripheral membrane protein</topology>
    </subcellularLocation>
</comment>
<keyword evidence="4" id="KW-1003">Cell membrane</keyword>
<keyword evidence="3" id="KW-0813">Transport</keyword>
<dbReference type="EMBL" id="CU469464">
    <property type="protein sequence ID" value="CAP18251.1"/>
    <property type="molecule type" value="Genomic_DNA"/>
</dbReference>
<accession>B3R087</accession>
<dbReference type="InterPro" id="IPR003593">
    <property type="entry name" value="AAA+_ATPase"/>
</dbReference>
<gene>
    <name evidence="9" type="primary">dppD</name>
    <name evidence="9" type="ordered locus">ATP_00064</name>
</gene>
<dbReference type="PROSITE" id="PS50893">
    <property type="entry name" value="ABC_TRANSPORTER_2"/>
    <property type="match status" value="1"/>
</dbReference>
<evidence type="ECO:0000313" key="10">
    <source>
        <dbReference type="Proteomes" id="UP000002020"/>
    </source>
</evidence>
<evidence type="ECO:0000256" key="6">
    <source>
        <dbReference type="ARBA" id="ARBA00022840"/>
    </source>
</evidence>
<dbReference type="FunFam" id="3.40.50.300:FF:000016">
    <property type="entry name" value="Oligopeptide ABC transporter ATP-binding component"/>
    <property type="match status" value="1"/>
</dbReference>
<proteinExistence type="inferred from homology"/>
<dbReference type="SUPFAM" id="SSF52540">
    <property type="entry name" value="P-loop containing nucleoside triphosphate hydrolases"/>
    <property type="match status" value="1"/>
</dbReference>
<dbReference type="KEGG" id="pml:ATP_00064"/>
<sequence length="310" mass="35465">MSLLKVNNLHTYFETNKKIIKAVQGVSFTLEKGKTLGILGESGSGKSQTAMSILKLFAKNQKIHQGEIIFNNQIISDFSEQEMQKIRGKEIAIIFQDPVVSLNPSFKIKNQIIEILICHQLMTIEEALQKTLEILKKLKINDAERVMELYPHQLSGGMCQRIMIAMALVCEPKILISDEATTALDVIVQKEILSLMKIMQKRHQTSILFITHDLGVVSEISDDVIVMYKGKIVEKTDIKKIFNNPLHPYTKSLLANFLKTGLNYNNKIDTNFFSAENKVFDFFNFKNYKKVDPDFFEVNKNHFISCNLKK</sequence>
<dbReference type="InterPro" id="IPR003439">
    <property type="entry name" value="ABC_transporter-like_ATP-bd"/>
</dbReference>
<keyword evidence="5" id="KW-0547">Nucleotide-binding</keyword>
<keyword evidence="6" id="KW-0067">ATP-binding</keyword>
<dbReference type="Pfam" id="PF00005">
    <property type="entry name" value="ABC_tran"/>
    <property type="match status" value="1"/>
</dbReference>
<dbReference type="SMART" id="SM00382">
    <property type="entry name" value="AAA"/>
    <property type="match status" value="1"/>
</dbReference>
<dbReference type="AlphaFoldDB" id="B3R087"/>
<dbReference type="PANTHER" id="PTHR43297:SF2">
    <property type="entry name" value="DIPEPTIDE TRANSPORT ATP-BINDING PROTEIN DPPD"/>
    <property type="match status" value="1"/>
</dbReference>
<dbReference type="HOGENOM" id="CLU_000604_1_23_14"/>
<evidence type="ECO:0000256" key="1">
    <source>
        <dbReference type="ARBA" id="ARBA00004202"/>
    </source>
</evidence>
<dbReference type="InterPro" id="IPR017871">
    <property type="entry name" value="ABC_transporter-like_CS"/>
</dbReference>
<dbReference type="PANTHER" id="PTHR43297">
    <property type="entry name" value="OLIGOPEPTIDE TRANSPORT ATP-BINDING PROTEIN APPD"/>
    <property type="match status" value="1"/>
</dbReference>
<evidence type="ECO:0000256" key="7">
    <source>
        <dbReference type="ARBA" id="ARBA00023136"/>
    </source>
</evidence>
<dbReference type="PROSITE" id="PS00211">
    <property type="entry name" value="ABC_TRANSPORTER_1"/>
    <property type="match status" value="1"/>
</dbReference>
<dbReference type="InterPro" id="IPR050388">
    <property type="entry name" value="ABC_Ni/Peptide_Import"/>
</dbReference>
<reference evidence="9 10" key="1">
    <citation type="journal article" date="2008" name="BMC Genomics">
        <title>The linear chromosome of the plant-pathogenic mycoplasma 'Candidatus Phytoplasma mali'.</title>
        <authorList>
            <person name="Kube M."/>
            <person name="Schneider B."/>
            <person name="Kuhl H."/>
            <person name="Dandekar T."/>
            <person name="Heitmann K."/>
            <person name="Migdoll A.M."/>
            <person name="Reinhardt R."/>
            <person name="Seemueller E."/>
        </authorList>
    </citation>
    <scope>NUCLEOTIDE SEQUENCE [LARGE SCALE GENOMIC DNA]</scope>
    <source>
        <strain evidence="9 10">AT</strain>
    </source>
</reference>
<dbReference type="CDD" id="cd03257">
    <property type="entry name" value="ABC_NikE_OppD_transporters"/>
    <property type="match status" value="1"/>
</dbReference>
<keyword evidence="10" id="KW-1185">Reference proteome</keyword>
<evidence type="ECO:0000256" key="4">
    <source>
        <dbReference type="ARBA" id="ARBA00022475"/>
    </source>
</evidence>
<evidence type="ECO:0000313" key="9">
    <source>
        <dbReference type="EMBL" id="CAP18251.1"/>
    </source>
</evidence>
<evidence type="ECO:0000256" key="3">
    <source>
        <dbReference type="ARBA" id="ARBA00022448"/>
    </source>
</evidence>
<dbReference type="GO" id="GO:0005524">
    <property type="term" value="F:ATP binding"/>
    <property type="evidence" value="ECO:0007669"/>
    <property type="project" value="UniProtKB-KW"/>
</dbReference>
<keyword evidence="7" id="KW-0472">Membrane</keyword>
<organism evidence="10">
    <name type="scientific">Phytoplasma mali (strain AT)</name>
    <dbReference type="NCBI Taxonomy" id="482235"/>
    <lineage>
        <taxon>Bacteria</taxon>
        <taxon>Bacillati</taxon>
        <taxon>Mycoplasmatota</taxon>
        <taxon>Mollicutes</taxon>
        <taxon>Acholeplasmatales</taxon>
        <taxon>Acholeplasmataceae</taxon>
        <taxon>Candidatus Phytoplasma</taxon>
        <taxon>16SrX (Apple proliferation group)</taxon>
    </lineage>
</organism>
<comment type="similarity">
    <text evidence="2">Belongs to the ABC transporter superfamily.</text>
</comment>
<evidence type="ECO:0000256" key="5">
    <source>
        <dbReference type="ARBA" id="ARBA00022741"/>
    </source>
</evidence>
<protein>
    <submittedName>
        <fullName evidence="9">ABC-type dipeptide/oligopeptide transport system, ATPase component II</fullName>
    </submittedName>
</protein>
<dbReference type="InterPro" id="IPR027417">
    <property type="entry name" value="P-loop_NTPase"/>
</dbReference>